<proteinExistence type="predicted"/>
<dbReference type="EMBL" id="JARKIE010000376">
    <property type="protein sequence ID" value="KAJ7648555.1"/>
    <property type="molecule type" value="Genomic_DNA"/>
</dbReference>
<feature type="region of interest" description="Disordered" evidence="1">
    <location>
        <begin position="142"/>
        <end position="173"/>
    </location>
</feature>
<comment type="caution">
    <text evidence="2">The sequence shown here is derived from an EMBL/GenBank/DDBJ whole genome shotgun (WGS) entry which is preliminary data.</text>
</comment>
<organism evidence="2 3">
    <name type="scientific">Mycena rosella</name>
    <name type="common">Pink bonnet</name>
    <name type="synonym">Agaricus rosellus</name>
    <dbReference type="NCBI Taxonomy" id="1033263"/>
    <lineage>
        <taxon>Eukaryota</taxon>
        <taxon>Fungi</taxon>
        <taxon>Dikarya</taxon>
        <taxon>Basidiomycota</taxon>
        <taxon>Agaricomycotina</taxon>
        <taxon>Agaricomycetes</taxon>
        <taxon>Agaricomycetidae</taxon>
        <taxon>Agaricales</taxon>
        <taxon>Marasmiineae</taxon>
        <taxon>Mycenaceae</taxon>
        <taxon>Mycena</taxon>
    </lineage>
</organism>
<dbReference type="Proteomes" id="UP001221757">
    <property type="component" value="Unassembled WGS sequence"/>
</dbReference>
<protein>
    <submittedName>
        <fullName evidence="2">Uncharacterized protein</fullName>
    </submittedName>
</protein>
<sequence length="292" mass="32304">MAPFPPFTLYSSSPRSPLPFSPPRPLSSRNSIAHHCQHVRGATAVGHRPRRSINGYHARSLVPHARRPHQSSSPRTHHHPGAAVCYPHPTPGLAPTILFMNVGMPVSSKVIFGIIFALSVPIRSAERLLLLPVEQALLQSARPAMTSRRRPRPACQSDDGGGEDGSVKGSLADGESLEMPQVARPSQHAPRVDLGTLSWRALYEASPFDLHDDLETTRPFPTTLRFLYTTSMTTPYVAAHDRPAALNRRTFNRWTNFADENKKKPTGDGSTEIRENMEWFSAMSRTIPSTKI</sequence>
<dbReference type="AlphaFoldDB" id="A0AAD7CHD8"/>
<gene>
    <name evidence="2" type="ORF">B0H17DRAFT_1215560</name>
</gene>
<name>A0AAD7CHD8_MYCRO</name>
<keyword evidence="3" id="KW-1185">Reference proteome</keyword>
<evidence type="ECO:0000313" key="3">
    <source>
        <dbReference type="Proteomes" id="UP001221757"/>
    </source>
</evidence>
<accession>A0AAD7CHD8</accession>
<evidence type="ECO:0000313" key="2">
    <source>
        <dbReference type="EMBL" id="KAJ7648555.1"/>
    </source>
</evidence>
<reference evidence="2" key="1">
    <citation type="submission" date="2023-03" db="EMBL/GenBank/DDBJ databases">
        <title>Massive genome expansion in bonnet fungi (Mycena s.s.) driven by repeated elements and novel gene families across ecological guilds.</title>
        <authorList>
            <consortium name="Lawrence Berkeley National Laboratory"/>
            <person name="Harder C.B."/>
            <person name="Miyauchi S."/>
            <person name="Viragh M."/>
            <person name="Kuo A."/>
            <person name="Thoen E."/>
            <person name="Andreopoulos B."/>
            <person name="Lu D."/>
            <person name="Skrede I."/>
            <person name="Drula E."/>
            <person name="Henrissat B."/>
            <person name="Morin E."/>
            <person name="Kohler A."/>
            <person name="Barry K."/>
            <person name="LaButti K."/>
            <person name="Morin E."/>
            <person name="Salamov A."/>
            <person name="Lipzen A."/>
            <person name="Mereny Z."/>
            <person name="Hegedus B."/>
            <person name="Baldrian P."/>
            <person name="Stursova M."/>
            <person name="Weitz H."/>
            <person name="Taylor A."/>
            <person name="Grigoriev I.V."/>
            <person name="Nagy L.G."/>
            <person name="Martin F."/>
            <person name="Kauserud H."/>
        </authorList>
    </citation>
    <scope>NUCLEOTIDE SEQUENCE</scope>
    <source>
        <strain evidence="2">CBHHK067</strain>
    </source>
</reference>
<evidence type="ECO:0000256" key="1">
    <source>
        <dbReference type="SAM" id="MobiDB-lite"/>
    </source>
</evidence>